<evidence type="ECO:0000256" key="2">
    <source>
        <dbReference type="ARBA" id="ARBA00022741"/>
    </source>
</evidence>
<dbReference type="GO" id="GO:0005834">
    <property type="term" value="C:heterotrimeric G-protein complex"/>
    <property type="evidence" value="ECO:0007669"/>
    <property type="project" value="TreeGrafter"/>
</dbReference>
<dbReference type="GO" id="GO:0003924">
    <property type="term" value="F:GTPase activity"/>
    <property type="evidence" value="ECO:0007669"/>
    <property type="project" value="InterPro"/>
</dbReference>
<dbReference type="GO" id="GO:0005525">
    <property type="term" value="F:GTP binding"/>
    <property type="evidence" value="ECO:0007669"/>
    <property type="project" value="UniProtKB-KW"/>
</dbReference>
<dbReference type="SUPFAM" id="SSF52540">
    <property type="entry name" value="P-loop containing nucleoside triphosphate hydrolases"/>
    <property type="match status" value="1"/>
</dbReference>
<dbReference type="PANTHER" id="PTHR10218:SF360">
    <property type="entry name" value="GUANINE NUCLEOTIDE-BINDING PROTEIN SUBUNIT ALPHA HOMOLOG"/>
    <property type="match status" value="1"/>
</dbReference>
<dbReference type="GO" id="GO:0007188">
    <property type="term" value="P:adenylate cyclase-modulating G protein-coupled receptor signaling pathway"/>
    <property type="evidence" value="ECO:0007669"/>
    <property type="project" value="TreeGrafter"/>
</dbReference>
<evidence type="ECO:0008006" key="9">
    <source>
        <dbReference type="Google" id="ProtNLM"/>
    </source>
</evidence>
<dbReference type="EMBL" id="KN831803">
    <property type="protein sequence ID" value="KIM36685.1"/>
    <property type="molecule type" value="Genomic_DNA"/>
</dbReference>
<keyword evidence="6" id="KW-0460">Magnesium</keyword>
<reference evidence="8" key="2">
    <citation type="submission" date="2015-01" db="EMBL/GenBank/DDBJ databases">
        <title>Evolutionary Origins and Diversification of the Mycorrhizal Mutualists.</title>
        <authorList>
            <consortium name="DOE Joint Genome Institute"/>
            <consortium name="Mycorrhizal Genomics Consortium"/>
            <person name="Kohler A."/>
            <person name="Kuo A."/>
            <person name="Nagy L.G."/>
            <person name="Floudas D."/>
            <person name="Copeland A."/>
            <person name="Barry K.W."/>
            <person name="Cichocki N."/>
            <person name="Veneault-Fourrey C."/>
            <person name="LaButti K."/>
            <person name="Lindquist E.A."/>
            <person name="Lipzen A."/>
            <person name="Lundell T."/>
            <person name="Morin E."/>
            <person name="Murat C."/>
            <person name="Riley R."/>
            <person name="Ohm R."/>
            <person name="Sun H."/>
            <person name="Tunlid A."/>
            <person name="Henrissat B."/>
            <person name="Grigoriev I.V."/>
            <person name="Hibbett D.S."/>
            <person name="Martin F."/>
        </authorList>
    </citation>
    <scope>NUCLEOTIDE SEQUENCE [LARGE SCALE GENOMIC DNA]</scope>
    <source>
        <strain evidence="8">h7</strain>
    </source>
</reference>
<dbReference type="FunFam" id="3.40.50.300:FF:000692">
    <property type="entry name" value="Guanine nucleotide-binding protein subunit alpha"/>
    <property type="match status" value="1"/>
</dbReference>
<dbReference type="AlphaFoldDB" id="A0A0C3BJ18"/>
<dbReference type="Gene3D" id="1.10.400.10">
    <property type="entry name" value="GI Alpha 1, domain 2-like"/>
    <property type="match status" value="2"/>
</dbReference>
<dbReference type="SMART" id="SM00275">
    <property type="entry name" value="G_alpha"/>
    <property type="match status" value="1"/>
</dbReference>
<dbReference type="PANTHER" id="PTHR10218">
    <property type="entry name" value="GTP-BINDING PROTEIN ALPHA SUBUNIT"/>
    <property type="match status" value="1"/>
</dbReference>
<evidence type="ECO:0000256" key="6">
    <source>
        <dbReference type="PIRSR" id="PIRSR601019-2"/>
    </source>
</evidence>
<dbReference type="GO" id="GO:0031683">
    <property type="term" value="F:G-protein beta/gamma-subunit complex binding"/>
    <property type="evidence" value="ECO:0007669"/>
    <property type="project" value="InterPro"/>
</dbReference>
<evidence type="ECO:0000256" key="5">
    <source>
        <dbReference type="PIRSR" id="PIRSR601019-1"/>
    </source>
</evidence>
<dbReference type="InterPro" id="IPR001019">
    <property type="entry name" value="Gprotein_alpha_su"/>
</dbReference>
<organism evidence="7 8">
    <name type="scientific">Hebeloma cylindrosporum</name>
    <dbReference type="NCBI Taxonomy" id="76867"/>
    <lineage>
        <taxon>Eukaryota</taxon>
        <taxon>Fungi</taxon>
        <taxon>Dikarya</taxon>
        <taxon>Basidiomycota</taxon>
        <taxon>Agaricomycotina</taxon>
        <taxon>Agaricomycetes</taxon>
        <taxon>Agaricomycetidae</taxon>
        <taxon>Agaricales</taxon>
        <taxon>Agaricineae</taxon>
        <taxon>Hymenogastraceae</taxon>
        <taxon>Hebeloma</taxon>
    </lineage>
</organism>
<dbReference type="Gene3D" id="3.40.50.300">
    <property type="entry name" value="P-loop containing nucleotide triphosphate hydrolases"/>
    <property type="match status" value="2"/>
</dbReference>
<accession>A0A0C3BJ18</accession>
<dbReference type="Pfam" id="PF00503">
    <property type="entry name" value="G-alpha"/>
    <property type="match status" value="1"/>
</dbReference>
<evidence type="ECO:0000256" key="4">
    <source>
        <dbReference type="ARBA" id="ARBA00023224"/>
    </source>
</evidence>
<dbReference type="CDD" id="cd00066">
    <property type="entry name" value="G-alpha"/>
    <property type="match status" value="1"/>
</dbReference>
<keyword evidence="3 5" id="KW-0342">GTP-binding</keyword>
<name>A0A0C3BJ18_HEBCY</name>
<dbReference type="GO" id="GO:0046872">
    <property type="term" value="F:metal ion binding"/>
    <property type="evidence" value="ECO:0007669"/>
    <property type="project" value="UniProtKB-KW"/>
</dbReference>
<reference evidence="7 8" key="1">
    <citation type="submission" date="2014-04" db="EMBL/GenBank/DDBJ databases">
        <authorList>
            <consortium name="DOE Joint Genome Institute"/>
            <person name="Kuo A."/>
            <person name="Gay G."/>
            <person name="Dore J."/>
            <person name="Kohler A."/>
            <person name="Nagy L.G."/>
            <person name="Floudas D."/>
            <person name="Copeland A."/>
            <person name="Barry K.W."/>
            <person name="Cichocki N."/>
            <person name="Veneault-Fourrey C."/>
            <person name="LaButti K."/>
            <person name="Lindquist E.A."/>
            <person name="Lipzen A."/>
            <person name="Lundell T."/>
            <person name="Morin E."/>
            <person name="Murat C."/>
            <person name="Sun H."/>
            <person name="Tunlid A."/>
            <person name="Henrissat B."/>
            <person name="Grigoriev I.V."/>
            <person name="Hibbett D.S."/>
            <person name="Martin F."/>
            <person name="Nordberg H.P."/>
            <person name="Cantor M.N."/>
            <person name="Hua S.X."/>
        </authorList>
    </citation>
    <scope>NUCLEOTIDE SEQUENCE [LARGE SCALE GENOMIC DNA]</scope>
    <source>
        <strain evidence="8">h7</strain>
    </source>
</reference>
<dbReference type="OrthoDB" id="5817230at2759"/>
<sequence>MSAYLSTGDDDPLSLRPPIFETHDERTARLAIEGRAKAVSDGIDEELEKARALERKGPKAIKILLLGQSESGKSTTLKNFQLMYDPKSFRAERASWRVVIQLNVVQSMRSILDAMTLAQKHEYPAHPSPQRKKGSWHLTPELLAIKERLLPLVDIEKTLIRRLTTAGSGEVEATHREAGPDHLKPGLKEIAINSAIPWKNAFNRLIKAEERTSFDSAEGIDWDDPEDPSAVLNSCSQDMIQLWNNPSIRQLLVKQNARMEDHSGFFLDSLDRVTAARYIPTDDDILRARLKTLGVSEHRFKISTSGSVRDWKVYDVGGHRSQVAAWAPFFDDMDAIIFLAPISCFDQVLEEDHRVNRLEDTFKLWTMIVSNQHLKNTNLILFLNKIDILRSKLASGIKLKDYVVSYGDRPNDVDSTTAYLKRKFGGILQEKSPSPRIFYCHLTTVIDTKSTKYILSNLKDTLMRQNLMKTNLIA</sequence>
<evidence type="ECO:0000313" key="7">
    <source>
        <dbReference type="EMBL" id="KIM36685.1"/>
    </source>
</evidence>
<evidence type="ECO:0000256" key="3">
    <source>
        <dbReference type="ARBA" id="ARBA00023134"/>
    </source>
</evidence>
<dbReference type="Proteomes" id="UP000053424">
    <property type="component" value="Unassembled WGS sequence"/>
</dbReference>
<dbReference type="PROSITE" id="PS51882">
    <property type="entry name" value="G_ALPHA"/>
    <property type="match status" value="1"/>
</dbReference>
<feature type="binding site" evidence="5">
    <location>
        <begin position="286"/>
        <end position="292"/>
    </location>
    <ligand>
        <name>GTP</name>
        <dbReference type="ChEBI" id="CHEBI:37565"/>
    </ligand>
</feature>
<keyword evidence="1 6" id="KW-0479">Metal-binding</keyword>
<dbReference type="InterPro" id="IPR011025">
    <property type="entry name" value="GproteinA_insert"/>
</dbReference>
<evidence type="ECO:0000313" key="8">
    <source>
        <dbReference type="Proteomes" id="UP000053424"/>
    </source>
</evidence>
<feature type="binding site" evidence="6">
    <location>
        <position position="292"/>
    </location>
    <ligand>
        <name>Mg(2+)</name>
        <dbReference type="ChEBI" id="CHEBI:18420"/>
    </ligand>
</feature>
<proteinExistence type="predicted"/>
<dbReference type="PRINTS" id="PR00318">
    <property type="entry name" value="GPROTEINA"/>
</dbReference>
<gene>
    <name evidence="7" type="ORF">M413DRAFT_287004</name>
</gene>
<dbReference type="InterPro" id="IPR027417">
    <property type="entry name" value="P-loop_NTPase"/>
</dbReference>
<protein>
    <recommendedName>
        <fullName evidence="9">G-alpha-domain-containing protein</fullName>
    </recommendedName>
</protein>
<keyword evidence="2 5" id="KW-0547">Nucleotide-binding</keyword>
<dbReference type="SUPFAM" id="SSF47895">
    <property type="entry name" value="Transducin (alpha subunit), insertion domain"/>
    <property type="match status" value="1"/>
</dbReference>
<dbReference type="GO" id="GO:0001664">
    <property type="term" value="F:G protein-coupled receptor binding"/>
    <property type="evidence" value="ECO:0007669"/>
    <property type="project" value="TreeGrafter"/>
</dbReference>
<dbReference type="HOGENOM" id="CLU_014184_1_1_1"/>
<keyword evidence="8" id="KW-1185">Reference proteome</keyword>
<evidence type="ECO:0000256" key="1">
    <source>
        <dbReference type="ARBA" id="ARBA00022723"/>
    </source>
</evidence>
<keyword evidence="4" id="KW-0807">Transducer</keyword>
<dbReference type="STRING" id="686832.A0A0C3BJ18"/>
<feature type="binding site" evidence="5">
    <location>
        <begin position="384"/>
        <end position="387"/>
    </location>
    <ligand>
        <name>GTP</name>
        <dbReference type="ChEBI" id="CHEBI:37565"/>
    </ligand>
</feature>
<dbReference type="GO" id="GO:0005737">
    <property type="term" value="C:cytoplasm"/>
    <property type="evidence" value="ECO:0007669"/>
    <property type="project" value="TreeGrafter"/>
</dbReference>